<proteinExistence type="inferred from homology"/>
<evidence type="ECO:0000256" key="2">
    <source>
        <dbReference type="ARBA" id="ARBA00007332"/>
    </source>
</evidence>
<reference evidence="7" key="2">
    <citation type="submission" date="2016-06" db="UniProtKB">
        <authorList>
            <consortium name="WormBaseParasite"/>
        </authorList>
    </citation>
    <scope>IDENTIFICATION</scope>
</reference>
<keyword evidence="6" id="KW-1185">Reference proteome</keyword>
<keyword evidence="4" id="KW-1133">Transmembrane helix</keyword>
<dbReference type="Proteomes" id="UP000050741">
    <property type="component" value="Unassembled WGS sequence"/>
</dbReference>
<comment type="similarity">
    <text evidence="2">Belongs to the TMEM129 family.</text>
</comment>
<evidence type="ECO:0000256" key="1">
    <source>
        <dbReference type="ARBA" id="ARBA00004141"/>
    </source>
</evidence>
<dbReference type="GO" id="GO:0005783">
    <property type="term" value="C:endoplasmic reticulum"/>
    <property type="evidence" value="ECO:0007669"/>
    <property type="project" value="TreeGrafter"/>
</dbReference>
<evidence type="ECO:0000256" key="4">
    <source>
        <dbReference type="ARBA" id="ARBA00022989"/>
    </source>
</evidence>
<dbReference type="WBParaSite" id="GPLIN_001408500">
    <property type="protein sequence ID" value="GPLIN_001408500"/>
    <property type="gene ID" value="GPLIN_001408500"/>
</dbReference>
<evidence type="ECO:0000313" key="7">
    <source>
        <dbReference type="WBParaSite" id="GPLIN_001408500"/>
    </source>
</evidence>
<dbReference type="GO" id="GO:0061630">
    <property type="term" value="F:ubiquitin protein ligase activity"/>
    <property type="evidence" value="ECO:0007669"/>
    <property type="project" value="InterPro"/>
</dbReference>
<dbReference type="InterPro" id="IPR018801">
    <property type="entry name" value="TM129"/>
</dbReference>
<organism evidence="6 7">
    <name type="scientific">Globodera pallida</name>
    <name type="common">Potato cyst nematode worm</name>
    <name type="synonym">Heterodera pallida</name>
    <dbReference type="NCBI Taxonomy" id="36090"/>
    <lineage>
        <taxon>Eukaryota</taxon>
        <taxon>Metazoa</taxon>
        <taxon>Ecdysozoa</taxon>
        <taxon>Nematoda</taxon>
        <taxon>Chromadorea</taxon>
        <taxon>Rhabditida</taxon>
        <taxon>Tylenchina</taxon>
        <taxon>Tylenchomorpha</taxon>
        <taxon>Tylenchoidea</taxon>
        <taxon>Heteroderidae</taxon>
        <taxon>Heteroderinae</taxon>
        <taxon>Globodera</taxon>
    </lineage>
</organism>
<dbReference type="PANTHER" id="PTHR31322">
    <property type="entry name" value="E3 UBIQUITIN-PROTEIN LIGASE TM129"/>
    <property type="match status" value="1"/>
</dbReference>
<evidence type="ECO:0000313" key="6">
    <source>
        <dbReference type="Proteomes" id="UP000050741"/>
    </source>
</evidence>
<accession>A0A183CMH9</accession>
<name>A0A183CMH9_GLOPA</name>
<evidence type="ECO:0000256" key="3">
    <source>
        <dbReference type="ARBA" id="ARBA00022692"/>
    </source>
</evidence>
<dbReference type="GO" id="GO:0016020">
    <property type="term" value="C:membrane"/>
    <property type="evidence" value="ECO:0007669"/>
    <property type="project" value="UniProtKB-SubCell"/>
</dbReference>
<dbReference type="GO" id="GO:0016567">
    <property type="term" value="P:protein ubiquitination"/>
    <property type="evidence" value="ECO:0007669"/>
    <property type="project" value="InterPro"/>
</dbReference>
<reference evidence="6" key="1">
    <citation type="submission" date="2014-05" db="EMBL/GenBank/DDBJ databases">
        <title>The genome and life-stage specific transcriptomes of Globodera pallida elucidate key aspects of plant parasitism by a cyst nematode.</title>
        <authorList>
            <person name="Cotton J.A."/>
            <person name="Lilley C.J."/>
            <person name="Jones L.M."/>
            <person name="Kikuchi T."/>
            <person name="Reid A.J."/>
            <person name="Thorpe P."/>
            <person name="Tsai I.J."/>
            <person name="Beasley H."/>
            <person name="Blok V."/>
            <person name="Cock P.J.A."/>
            <person name="Van den Akker S.E."/>
            <person name="Holroyd N."/>
            <person name="Hunt M."/>
            <person name="Mantelin S."/>
            <person name="Naghra H."/>
            <person name="Pain A."/>
            <person name="Palomares-Rius J.E."/>
            <person name="Zarowiecki M."/>
            <person name="Berriman M."/>
            <person name="Jones J.T."/>
            <person name="Urwin P.E."/>
        </authorList>
    </citation>
    <scope>NUCLEOTIDE SEQUENCE [LARGE SCALE GENOMIC DNA]</scope>
    <source>
        <strain evidence="6">Lindley</strain>
    </source>
</reference>
<keyword evidence="3" id="KW-0812">Transmembrane</keyword>
<evidence type="ECO:0000256" key="5">
    <source>
        <dbReference type="ARBA" id="ARBA00023136"/>
    </source>
</evidence>
<protein>
    <submittedName>
        <fullName evidence="7">E3 ubiquitin-protein ligase</fullName>
    </submittedName>
</protein>
<dbReference type="Pfam" id="PF10272">
    <property type="entry name" value="Tmpp129"/>
    <property type="match status" value="1"/>
</dbReference>
<sequence>ITNYAVKLAPISDSQFLVIRSSPLQQTLSGQQNFPLADNIAQSNDHIIDLQIRSISGLFEDFLIRVRSQQELDNLRDQLGRPIDVLDSLVLPQPLHELFVDVFLAEVKLVKRCADPIERSEQNCRTCACRPMWCVRCMGRIFASKQDQQTPGIWMAGRAPCPTCRAMFCVLDVCLLDRQSEEEE</sequence>
<comment type="subcellular location">
    <subcellularLocation>
        <location evidence="1">Membrane</location>
        <topology evidence="1">Multi-pass membrane protein</topology>
    </subcellularLocation>
</comment>
<dbReference type="AlphaFoldDB" id="A0A183CMH9"/>
<dbReference type="PANTHER" id="PTHR31322:SF2">
    <property type="entry name" value="E3 UBIQUITIN-PROTEIN LIGASE TM129"/>
    <property type="match status" value="1"/>
</dbReference>
<keyword evidence="5" id="KW-0472">Membrane</keyword>